<organism evidence="1 2">
    <name type="scientific">Paeniglutamicibacter antarcticus</name>
    <dbReference type="NCBI Taxonomy" id="494023"/>
    <lineage>
        <taxon>Bacteria</taxon>
        <taxon>Bacillati</taxon>
        <taxon>Actinomycetota</taxon>
        <taxon>Actinomycetes</taxon>
        <taxon>Micrococcales</taxon>
        <taxon>Micrococcaceae</taxon>
        <taxon>Paeniglutamicibacter</taxon>
    </lineage>
</organism>
<proteinExistence type="predicted"/>
<name>A0ABP9TN10_9MICC</name>
<dbReference type="InterPro" id="IPR029069">
    <property type="entry name" value="HotDog_dom_sf"/>
</dbReference>
<dbReference type="Gene3D" id="3.10.129.10">
    <property type="entry name" value="Hotdog Thioesterase"/>
    <property type="match status" value="1"/>
</dbReference>
<reference evidence="2" key="1">
    <citation type="journal article" date="2019" name="Int. J. Syst. Evol. Microbiol.">
        <title>The Global Catalogue of Microorganisms (GCM) 10K type strain sequencing project: providing services to taxonomists for standard genome sequencing and annotation.</title>
        <authorList>
            <consortium name="The Broad Institute Genomics Platform"/>
            <consortium name="The Broad Institute Genome Sequencing Center for Infectious Disease"/>
            <person name="Wu L."/>
            <person name="Ma J."/>
        </authorList>
    </citation>
    <scope>NUCLEOTIDE SEQUENCE [LARGE SCALE GENOMIC DNA]</scope>
    <source>
        <strain evidence="2">JCM 18952</strain>
    </source>
</reference>
<evidence type="ECO:0000313" key="1">
    <source>
        <dbReference type="EMBL" id="GAA5227550.1"/>
    </source>
</evidence>
<keyword evidence="2" id="KW-1185">Reference proteome</keyword>
<dbReference type="Proteomes" id="UP001501257">
    <property type="component" value="Unassembled WGS sequence"/>
</dbReference>
<evidence type="ECO:0000313" key="2">
    <source>
        <dbReference type="Proteomes" id="UP001501257"/>
    </source>
</evidence>
<gene>
    <name evidence="1" type="ORF">GCM10025778_20830</name>
</gene>
<evidence type="ECO:0008006" key="3">
    <source>
        <dbReference type="Google" id="ProtNLM"/>
    </source>
</evidence>
<sequence length="115" mass="12852">MMMVLYNIGLGHIVWDKSGEFDFRKLVSGTLTCAIELEEKRVDDLRVSVARDGKATMWFRVDILVSTGDIVATIRKEVYVRAKDRSPETTRVVPATDGDRLLAAAAAWGANEQEH</sequence>
<dbReference type="EMBL" id="BAABLK010000029">
    <property type="protein sequence ID" value="GAA5227550.1"/>
    <property type="molecule type" value="Genomic_DNA"/>
</dbReference>
<comment type="caution">
    <text evidence="1">The sequence shown here is derived from an EMBL/GenBank/DDBJ whole genome shotgun (WGS) entry which is preliminary data.</text>
</comment>
<protein>
    <recommendedName>
        <fullName evidence="3">Thioesterase domain-containing protein</fullName>
    </recommendedName>
</protein>
<accession>A0ABP9TN10</accession>
<dbReference type="SUPFAM" id="SSF54637">
    <property type="entry name" value="Thioesterase/thiol ester dehydrase-isomerase"/>
    <property type="match status" value="1"/>
</dbReference>